<evidence type="ECO:0000256" key="3">
    <source>
        <dbReference type="ARBA" id="ARBA00022723"/>
    </source>
</evidence>
<comment type="function">
    <text evidence="9 10">Catalyzes hydrolysis of the D-alanyl-D-alanine dipeptide.</text>
</comment>
<keyword evidence="4 9" id="KW-0378">Hydrolase</keyword>
<dbReference type="EC" id="3.4.13.22" evidence="9 10"/>
<dbReference type="PIRSF" id="PIRSF026671">
    <property type="entry name" value="AA_dipeptidase"/>
    <property type="match status" value="1"/>
</dbReference>
<evidence type="ECO:0000256" key="2">
    <source>
        <dbReference type="ARBA" id="ARBA00022670"/>
    </source>
</evidence>
<reference evidence="11" key="2">
    <citation type="journal article" date="2022" name="Microbiol. Resour. Announc.">
        <title>Metagenome Sequencing to Explore Phylogenomics of Terrestrial Cyanobacteria.</title>
        <authorList>
            <person name="Ward R.D."/>
            <person name="Stajich J.E."/>
            <person name="Johansen J.R."/>
            <person name="Huntemann M."/>
            <person name="Clum A."/>
            <person name="Foster B."/>
            <person name="Foster B."/>
            <person name="Roux S."/>
            <person name="Palaniappan K."/>
            <person name="Varghese N."/>
            <person name="Mukherjee S."/>
            <person name="Reddy T.B.K."/>
            <person name="Daum C."/>
            <person name="Copeland A."/>
            <person name="Chen I.A."/>
            <person name="Ivanova N.N."/>
            <person name="Kyrpides N.C."/>
            <person name="Shapiro N."/>
            <person name="Eloe-Fadrosh E.A."/>
            <person name="Pietrasiak N."/>
        </authorList>
    </citation>
    <scope>NUCLEOTIDE SEQUENCE</scope>
    <source>
        <strain evidence="11">GSE-TBD4-15B</strain>
    </source>
</reference>
<feature type="active site" description="Proton donor/acceptor" evidence="9">
    <location>
        <position position="200"/>
    </location>
</feature>
<dbReference type="InterPro" id="IPR009045">
    <property type="entry name" value="Zn_M74/Hedgehog-like"/>
</dbReference>
<organism evidence="11 12">
    <name type="scientific">Pegethrix bostrychoides GSE-TBD4-15B</name>
    <dbReference type="NCBI Taxonomy" id="2839662"/>
    <lineage>
        <taxon>Bacteria</taxon>
        <taxon>Bacillati</taxon>
        <taxon>Cyanobacteriota</taxon>
        <taxon>Cyanophyceae</taxon>
        <taxon>Oculatellales</taxon>
        <taxon>Oculatellaceae</taxon>
        <taxon>Pegethrix</taxon>
    </lineage>
</organism>
<accession>A0A951U5L3</accession>
<evidence type="ECO:0000256" key="4">
    <source>
        <dbReference type="ARBA" id="ARBA00022801"/>
    </source>
</evidence>
<name>A0A951U5L3_9CYAN</name>
<keyword evidence="6 9" id="KW-0224">Dipeptidase</keyword>
<keyword evidence="7 9" id="KW-0482">Metalloprotease</keyword>
<comment type="similarity">
    <text evidence="9 10">Belongs to the peptidase M15D family.</text>
</comment>
<evidence type="ECO:0000256" key="5">
    <source>
        <dbReference type="ARBA" id="ARBA00022833"/>
    </source>
</evidence>
<dbReference type="GO" id="GO:0008270">
    <property type="term" value="F:zinc ion binding"/>
    <property type="evidence" value="ECO:0007669"/>
    <property type="project" value="UniProtKB-UniRule"/>
</dbReference>
<dbReference type="GO" id="GO:0006508">
    <property type="term" value="P:proteolysis"/>
    <property type="evidence" value="ECO:0007669"/>
    <property type="project" value="UniProtKB-KW"/>
</dbReference>
<keyword evidence="3 9" id="KW-0479">Metal-binding</keyword>
<reference evidence="11" key="1">
    <citation type="submission" date="2021-05" db="EMBL/GenBank/DDBJ databases">
        <authorList>
            <person name="Pietrasiak N."/>
            <person name="Ward R."/>
            <person name="Stajich J.E."/>
            <person name="Kurbessoian T."/>
        </authorList>
    </citation>
    <scope>NUCLEOTIDE SEQUENCE</scope>
    <source>
        <strain evidence="11">GSE-TBD4-15B</strain>
    </source>
</reference>
<feature type="site" description="Transition state stabilizer" evidence="9">
    <location>
        <position position="77"/>
    </location>
</feature>
<dbReference type="PANTHER" id="PTHR43126">
    <property type="entry name" value="D-ALANYL-D-ALANINE DIPEPTIDASE"/>
    <property type="match status" value="1"/>
</dbReference>
<keyword evidence="2 9" id="KW-0645">Protease</keyword>
<proteinExistence type="inferred from homology"/>
<gene>
    <name evidence="11" type="ORF">KME07_16340</name>
</gene>
<dbReference type="GO" id="GO:0008237">
    <property type="term" value="F:metallopeptidase activity"/>
    <property type="evidence" value="ECO:0007669"/>
    <property type="project" value="UniProtKB-KW"/>
</dbReference>
<comment type="caution">
    <text evidence="11">The sequence shown here is derived from an EMBL/GenBank/DDBJ whole genome shotgun (WGS) entry which is preliminary data.</text>
</comment>
<evidence type="ECO:0000256" key="6">
    <source>
        <dbReference type="ARBA" id="ARBA00022997"/>
    </source>
</evidence>
<dbReference type="InterPro" id="IPR000755">
    <property type="entry name" value="A_A_dipeptidase"/>
</dbReference>
<evidence type="ECO:0000256" key="1">
    <source>
        <dbReference type="ARBA" id="ARBA00001362"/>
    </source>
</evidence>
<feature type="binding site" evidence="9">
    <location>
        <position position="203"/>
    </location>
    <ligand>
        <name>Zn(2+)</name>
        <dbReference type="ChEBI" id="CHEBI:29105"/>
        <note>catalytic</note>
    </ligand>
</feature>
<feature type="binding site" evidence="9">
    <location>
        <position position="140"/>
    </location>
    <ligand>
        <name>Zn(2+)</name>
        <dbReference type="ChEBI" id="CHEBI:29105"/>
        <note>catalytic</note>
    </ligand>
</feature>
<evidence type="ECO:0000313" key="12">
    <source>
        <dbReference type="Proteomes" id="UP000707356"/>
    </source>
</evidence>
<protein>
    <recommendedName>
        <fullName evidence="9 10">D-alanyl-D-alanine dipeptidase</fullName>
        <shortName evidence="9 10">D-Ala-D-Ala dipeptidase</shortName>
        <ecNumber evidence="9 10">3.4.13.22</ecNumber>
    </recommendedName>
</protein>
<feature type="binding site" evidence="9">
    <location>
        <position position="133"/>
    </location>
    <ligand>
        <name>Zn(2+)</name>
        <dbReference type="ChEBI" id="CHEBI:29105"/>
        <note>catalytic</note>
    </ligand>
</feature>
<dbReference type="EMBL" id="JAHHHV010000072">
    <property type="protein sequence ID" value="MBW4466994.1"/>
    <property type="molecule type" value="Genomic_DNA"/>
</dbReference>
<evidence type="ECO:0000256" key="9">
    <source>
        <dbReference type="HAMAP-Rule" id="MF_01924"/>
    </source>
</evidence>
<evidence type="ECO:0000256" key="8">
    <source>
        <dbReference type="ARBA" id="ARBA00023316"/>
    </source>
</evidence>
<dbReference type="Proteomes" id="UP000707356">
    <property type="component" value="Unassembled WGS sequence"/>
</dbReference>
<comment type="catalytic activity">
    <reaction evidence="1 9 10">
        <text>D-alanyl-D-alanine + H2O = 2 D-alanine</text>
        <dbReference type="Rhea" id="RHEA:20661"/>
        <dbReference type="ChEBI" id="CHEBI:15377"/>
        <dbReference type="ChEBI" id="CHEBI:57416"/>
        <dbReference type="ChEBI" id="CHEBI:57822"/>
        <dbReference type="EC" id="3.4.13.22"/>
    </reaction>
</comment>
<evidence type="ECO:0000256" key="10">
    <source>
        <dbReference type="PIRNR" id="PIRNR026671"/>
    </source>
</evidence>
<dbReference type="PANTHER" id="PTHR43126:SF2">
    <property type="entry name" value="D-ALANYL-D-ALANINE DIPEPTIDASE"/>
    <property type="match status" value="1"/>
</dbReference>
<dbReference type="Gene3D" id="3.30.1380.10">
    <property type="match status" value="1"/>
</dbReference>
<dbReference type="CDD" id="cd14843">
    <property type="entry name" value="D-Ala-D-Ala_dipeptidase_like"/>
    <property type="match status" value="1"/>
</dbReference>
<dbReference type="AlphaFoldDB" id="A0A951U5L3"/>
<dbReference type="SUPFAM" id="SSF55166">
    <property type="entry name" value="Hedgehog/DD-peptidase"/>
    <property type="match status" value="1"/>
</dbReference>
<evidence type="ECO:0000313" key="11">
    <source>
        <dbReference type="EMBL" id="MBW4466994.1"/>
    </source>
</evidence>
<dbReference type="HAMAP" id="MF_01924">
    <property type="entry name" value="A_A_dipeptidase"/>
    <property type="match status" value="1"/>
</dbReference>
<dbReference type="GO" id="GO:0160237">
    <property type="term" value="F:D-Ala-D-Ala dipeptidase activity"/>
    <property type="evidence" value="ECO:0007669"/>
    <property type="project" value="UniProtKB-EC"/>
</dbReference>
<dbReference type="GO" id="GO:0071555">
    <property type="term" value="P:cell wall organization"/>
    <property type="evidence" value="ECO:0007669"/>
    <property type="project" value="UniProtKB-KW"/>
</dbReference>
<keyword evidence="5 9" id="KW-0862">Zinc</keyword>
<dbReference type="Pfam" id="PF01427">
    <property type="entry name" value="Peptidase_M15"/>
    <property type="match status" value="1"/>
</dbReference>
<sequence>MKPYNLIPIQDCREPLVEIPPQIARETPHPYLRLSAPYGDHSPYWLRQGVLDRLLLAQTKLHQMQPNWNIQIFDAYRPIAVQQYMVNYTFEQLLKSKSLTVNSLEPNQHQALLQEVYRFWAEPSLDPQTPPPHSTGAALDVTLVDQAGIPVEMGSPIDEMSPRSYPNHYAALESARTFHQNRLLLHQAMSSAGFEQHPKEWWHFSWGDQLWAWLVCQKPDSSHNTKPIAQYGGLG</sequence>
<comment type="cofactor">
    <cofactor evidence="9">
        <name>Zn(2+)</name>
        <dbReference type="ChEBI" id="CHEBI:29105"/>
    </cofactor>
    <text evidence="9">Binds 1 zinc ion per subunit.</text>
</comment>
<evidence type="ECO:0000256" key="7">
    <source>
        <dbReference type="ARBA" id="ARBA00023049"/>
    </source>
</evidence>
<keyword evidence="8 10" id="KW-0961">Cell wall biogenesis/degradation</keyword>